<feature type="region of interest" description="Disordered" evidence="1">
    <location>
        <begin position="1"/>
        <end position="32"/>
    </location>
</feature>
<evidence type="ECO:0000313" key="3">
    <source>
        <dbReference type="EMBL" id="GJN41768.1"/>
    </source>
</evidence>
<feature type="domain" description="Putative host cell surface-exposed lipoprotein Ltp-like HTH region" evidence="2">
    <location>
        <begin position="203"/>
        <end position="248"/>
    </location>
</feature>
<feature type="compositionally biased region" description="Polar residues" evidence="1">
    <location>
        <begin position="1"/>
        <end position="21"/>
    </location>
</feature>
<proteinExistence type="predicted"/>
<feature type="domain" description="Putative host cell surface-exposed lipoprotein Ltp-like HTH region" evidence="2">
    <location>
        <begin position="153"/>
        <end position="200"/>
    </location>
</feature>
<evidence type="ECO:0000256" key="1">
    <source>
        <dbReference type="SAM" id="MobiDB-lite"/>
    </source>
</evidence>
<dbReference type="Proteomes" id="UP001054925">
    <property type="component" value="Unassembled WGS sequence"/>
</dbReference>
<dbReference type="RefSeq" id="WP_040356370.1">
    <property type="nucleotide sequence ID" value="NZ_BQKK01000001.1"/>
</dbReference>
<feature type="compositionally biased region" description="Low complexity" evidence="1">
    <location>
        <begin position="81"/>
        <end position="97"/>
    </location>
</feature>
<gene>
    <name evidence="3" type="ORF">CAT723_02470</name>
</gene>
<feature type="region of interest" description="Disordered" evidence="1">
    <location>
        <begin position="78"/>
        <end position="100"/>
    </location>
</feature>
<sequence length="252" mass="27065">MTGSQPNPYANPSQGSPSPQMQAPIAQEPQKKKKRGFLKWGVGVVAVVGLFSIVTNNNDDDGTTTAESANSVDLVAEAEAEAPAAEAEAPAAEAAPADDGVSTEFSNALRSAERYLDFSSFSYQGLYDQLTSEYGEGYTAEAAQYAMDTVEADWNAEALESAENYLEFSHFSYDGLYKQLTSEYGENFTPEQAQYAVDTVDADWNAEAVEAAESYQELMPMSGAELLNQLTSEYGEGFTQEQAQQAVAAVGL</sequence>
<organism evidence="3 4">
    <name type="scientific">Corynebacterium ammoniagenes</name>
    <name type="common">Brevibacterium ammoniagenes</name>
    <dbReference type="NCBI Taxonomy" id="1697"/>
    <lineage>
        <taxon>Bacteria</taxon>
        <taxon>Bacillati</taxon>
        <taxon>Actinomycetota</taxon>
        <taxon>Actinomycetes</taxon>
        <taxon>Mycobacteriales</taxon>
        <taxon>Corynebacteriaceae</taxon>
        <taxon>Corynebacterium</taxon>
    </lineage>
</organism>
<name>A0AAV5G543_CORAM</name>
<dbReference type="Gene3D" id="1.10.10.10">
    <property type="entry name" value="Winged helix-like DNA-binding domain superfamily/Winged helix DNA-binding domain"/>
    <property type="match status" value="3"/>
</dbReference>
<evidence type="ECO:0000259" key="2">
    <source>
        <dbReference type="Pfam" id="PF07553"/>
    </source>
</evidence>
<dbReference type="AlphaFoldDB" id="A0AAV5G543"/>
<comment type="caution">
    <text evidence="3">The sequence shown here is derived from an EMBL/GenBank/DDBJ whole genome shotgun (WGS) entry which is preliminary data.</text>
</comment>
<accession>A0AAV5G543</accession>
<evidence type="ECO:0000313" key="4">
    <source>
        <dbReference type="Proteomes" id="UP001054925"/>
    </source>
</evidence>
<feature type="domain" description="Putative host cell surface-exposed lipoprotein Ltp-like HTH region" evidence="2">
    <location>
        <begin position="106"/>
        <end position="150"/>
    </location>
</feature>
<dbReference type="InterPro" id="IPR036388">
    <property type="entry name" value="WH-like_DNA-bd_sf"/>
</dbReference>
<dbReference type="Pfam" id="PF07553">
    <property type="entry name" value="Lipoprotein_Ltp"/>
    <property type="match status" value="3"/>
</dbReference>
<dbReference type="InterPro" id="IPR011434">
    <property type="entry name" value="Ltp-like_HTH"/>
</dbReference>
<dbReference type="EMBL" id="BQKK01000001">
    <property type="protein sequence ID" value="GJN41768.1"/>
    <property type="molecule type" value="Genomic_DNA"/>
</dbReference>
<protein>
    <recommendedName>
        <fullName evidence="2">Putative host cell surface-exposed lipoprotein Ltp-like HTH region domain-containing protein</fullName>
    </recommendedName>
</protein>
<reference evidence="3" key="1">
    <citation type="submission" date="2021-12" db="EMBL/GenBank/DDBJ databases">
        <title>Draft genome sequence of Corynebacterium ammoniagenes strain T-723.</title>
        <authorList>
            <person name="Matsuzawa M."/>
            <person name="Hiratani M."/>
            <person name="Abe I."/>
            <person name="Tsuji Y."/>
            <person name="Nakamura J."/>
        </authorList>
    </citation>
    <scope>NUCLEOTIDE SEQUENCE</scope>
    <source>
        <strain evidence="3">T-723</strain>
    </source>
</reference>